<evidence type="ECO:0000256" key="1">
    <source>
        <dbReference type="ARBA" id="ARBA00001947"/>
    </source>
</evidence>
<evidence type="ECO:0000256" key="3">
    <source>
        <dbReference type="ARBA" id="ARBA00022670"/>
    </source>
</evidence>
<keyword evidence="6" id="KW-0862">Zinc</keyword>
<accession>A0A2T3KMZ9</accession>
<organism evidence="11 12">
    <name type="scientific">Photobacterium kishitanii</name>
    <dbReference type="NCBI Taxonomy" id="318456"/>
    <lineage>
        <taxon>Bacteria</taxon>
        <taxon>Pseudomonadati</taxon>
        <taxon>Pseudomonadota</taxon>
        <taxon>Gammaproteobacteria</taxon>
        <taxon>Vibrionales</taxon>
        <taxon>Vibrionaceae</taxon>
        <taxon>Photobacterium</taxon>
    </lineage>
</organism>
<dbReference type="InterPro" id="IPR011055">
    <property type="entry name" value="Dup_hybrid_motif"/>
</dbReference>
<dbReference type="InterPro" id="IPR016047">
    <property type="entry name" value="M23ase_b-sheet_dom"/>
</dbReference>
<feature type="domain" description="Csd3-like second N-terminal" evidence="10">
    <location>
        <begin position="268"/>
        <end position="374"/>
    </location>
</feature>
<evidence type="ECO:0000256" key="7">
    <source>
        <dbReference type="ARBA" id="ARBA00023049"/>
    </source>
</evidence>
<evidence type="ECO:0000256" key="6">
    <source>
        <dbReference type="ARBA" id="ARBA00022833"/>
    </source>
</evidence>
<sequence length="512" mass="55892">MSKFIKVAAVSIASVAVSVSAVCMQSSKSDINHYNIYTVGGASASSLTTMAVKTSETDSLLDKKSISDVLKGSCTGSEECVVPSVDERVALTAVAASTSSGGVSEAVGGVGTKKLPIKNNNTLLVDKNVALVKDPDVSHNSIANEISKPSNLDQLKQKKDETTSGIIKTEVVRSNDTFISACRRLGVKSDDITDMIYGGDINESSFTVKPEQIIDSFFDSNGNLIEIRIHDSGAVTYRSISKKHGMFKVTDKQYPHSVREVVKEFLYSGDLKKSAKQSGLSEDEASKLYLILKDRVNFLKLNKETVFKVDYTETIINKSVNEYDFNAIKITSKNYNLSAYNFKGNFYDSDGESLSPSFLRHPLAGQVRVTSHFNRHRFHPILHIIRPHWGTDYGVPIGTKILSISDATVVQAGKARGFGNRVILKHPGNITTIAAHMLRVAKGIEPGVKVKKGQVIGFVGKTGLSTGPHLHFEMRINGKRVDSLKAKLPVMSNVSKERQFQDILKKCNSKLA</sequence>
<evidence type="ECO:0000259" key="9">
    <source>
        <dbReference type="Pfam" id="PF01551"/>
    </source>
</evidence>
<feature type="signal peptide" evidence="8">
    <location>
        <begin position="1"/>
        <end position="21"/>
    </location>
</feature>
<dbReference type="Gene3D" id="2.70.70.10">
    <property type="entry name" value="Glucose Permease (Domain IIA)"/>
    <property type="match status" value="1"/>
</dbReference>
<dbReference type="GO" id="GO:0030313">
    <property type="term" value="C:cell envelope"/>
    <property type="evidence" value="ECO:0007669"/>
    <property type="project" value="UniProtKB-SubCell"/>
</dbReference>
<evidence type="ECO:0000259" key="10">
    <source>
        <dbReference type="Pfam" id="PF19425"/>
    </source>
</evidence>
<proteinExistence type="predicted"/>
<evidence type="ECO:0000313" key="11">
    <source>
        <dbReference type="EMBL" id="PSV01158.1"/>
    </source>
</evidence>
<gene>
    <name evidence="11" type="ORF">C9J27_03805</name>
</gene>
<keyword evidence="7" id="KW-0482">Metalloprotease</keyword>
<evidence type="ECO:0000256" key="5">
    <source>
        <dbReference type="ARBA" id="ARBA00022801"/>
    </source>
</evidence>
<evidence type="ECO:0000256" key="8">
    <source>
        <dbReference type="SAM" id="SignalP"/>
    </source>
</evidence>
<name>A0A2T3KMZ9_9GAMM</name>
<comment type="subcellular location">
    <subcellularLocation>
        <location evidence="2">Cell envelope</location>
    </subcellularLocation>
</comment>
<protein>
    <submittedName>
        <fullName evidence="11">Uncharacterized protein</fullName>
    </submittedName>
</protein>
<dbReference type="GO" id="GO:0046872">
    <property type="term" value="F:metal ion binding"/>
    <property type="evidence" value="ECO:0007669"/>
    <property type="project" value="UniProtKB-KW"/>
</dbReference>
<dbReference type="RefSeq" id="WP_107288885.1">
    <property type="nucleotide sequence ID" value="NZ_PYNF01000002.1"/>
</dbReference>
<evidence type="ECO:0000313" key="12">
    <source>
        <dbReference type="Proteomes" id="UP000241426"/>
    </source>
</evidence>
<dbReference type="Gene3D" id="3.10.450.350">
    <property type="match status" value="2"/>
</dbReference>
<reference evidence="11 12" key="1">
    <citation type="submission" date="2018-01" db="EMBL/GenBank/DDBJ databases">
        <title>Whole genome sequencing of Histamine producing bacteria.</title>
        <authorList>
            <person name="Butler K."/>
        </authorList>
    </citation>
    <scope>NUCLEOTIDE SEQUENCE [LARGE SCALE GENOMIC DNA]</scope>
    <source>
        <strain evidence="11 12">FS-7.2</strain>
    </source>
</reference>
<dbReference type="AlphaFoldDB" id="A0A2T3KMZ9"/>
<feature type="chain" id="PRO_5015704568" evidence="8">
    <location>
        <begin position="22"/>
        <end position="512"/>
    </location>
</feature>
<dbReference type="PANTHER" id="PTHR21666:SF288">
    <property type="entry name" value="CELL DIVISION PROTEIN YTFB"/>
    <property type="match status" value="1"/>
</dbReference>
<keyword evidence="8" id="KW-0732">Signal</keyword>
<comment type="caution">
    <text evidence="11">The sequence shown here is derived from an EMBL/GenBank/DDBJ whole genome shotgun (WGS) entry which is preliminary data.</text>
</comment>
<feature type="domain" description="M23ase beta-sheet core" evidence="9">
    <location>
        <begin position="387"/>
        <end position="482"/>
    </location>
</feature>
<evidence type="ECO:0000256" key="2">
    <source>
        <dbReference type="ARBA" id="ARBA00004196"/>
    </source>
</evidence>
<dbReference type="InterPro" id="IPR050570">
    <property type="entry name" value="Cell_wall_metabolism_enzyme"/>
</dbReference>
<keyword evidence="5" id="KW-0378">Hydrolase</keyword>
<dbReference type="EMBL" id="PYNF01000002">
    <property type="protein sequence ID" value="PSV01158.1"/>
    <property type="molecule type" value="Genomic_DNA"/>
</dbReference>
<keyword evidence="3" id="KW-0645">Protease</keyword>
<evidence type="ECO:0000256" key="4">
    <source>
        <dbReference type="ARBA" id="ARBA00022723"/>
    </source>
</evidence>
<dbReference type="Pfam" id="PF19425">
    <property type="entry name" value="Csd3_N2"/>
    <property type="match status" value="1"/>
</dbReference>
<dbReference type="GO" id="GO:0006508">
    <property type="term" value="P:proteolysis"/>
    <property type="evidence" value="ECO:0007669"/>
    <property type="project" value="UniProtKB-KW"/>
</dbReference>
<dbReference type="Proteomes" id="UP000241426">
    <property type="component" value="Unassembled WGS sequence"/>
</dbReference>
<keyword evidence="4" id="KW-0479">Metal-binding</keyword>
<dbReference type="PANTHER" id="PTHR21666">
    <property type="entry name" value="PEPTIDASE-RELATED"/>
    <property type="match status" value="1"/>
</dbReference>
<dbReference type="CDD" id="cd12797">
    <property type="entry name" value="M23_peptidase"/>
    <property type="match status" value="1"/>
</dbReference>
<dbReference type="InterPro" id="IPR045834">
    <property type="entry name" value="Csd3_N2"/>
</dbReference>
<dbReference type="SUPFAM" id="SSF51261">
    <property type="entry name" value="Duplicated hybrid motif"/>
    <property type="match status" value="1"/>
</dbReference>
<dbReference type="GO" id="GO:0004222">
    <property type="term" value="F:metalloendopeptidase activity"/>
    <property type="evidence" value="ECO:0007669"/>
    <property type="project" value="TreeGrafter"/>
</dbReference>
<dbReference type="Pfam" id="PF01551">
    <property type="entry name" value="Peptidase_M23"/>
    <property type="match status" value="1"/>
</dbReference>
<comment type="cofactor">
    <cofactor evidence="1">
        <name>Zn(2+)</name>
        <dbReference type="ChEBI" id="CHEBI:29105"/>
    </cofactor>
</comment>